<keyword evidence="6 7" id="KW-0349">Heme</keyword>
<dbReference type="PRINTS" id="PR00463">
    <property type="entry name" value="EP450I"/>
</dbReference>
<dbReference type="PANTHER" id="PTHR24296">
    <property type="entry name" value="CYTOCHROME P450"/>
    <property type="match status" value="1"/>
</dbReference>
<dbReference type="Gramene" id="Kaladp0010s0214.1.v1.1">
    <property type="protein sequence ID" value="Kaladp0010s0214.1.v1.1.CDS.1"/>
    <property type="gene ID" value="Kaladp0010s0214.v1.1"/>
</dbReference>
<protein>
    <recommendedName>
        <fullName evidence="10">Cytochrome P450</fullName>
    </recommendedName>
</protein>
<comment type="similarity">
    <text evidence="2 7">Belongs to the cytochrome P450 family.</text>
</comment>
<dbReference type="CDD" id="cd11064">
    <property type="entry name" value="CYP86A"/>
    <property type="match status" value="1"/>
</dbReference>
<dbReference type="InterPro" id="IPR001128">
    <property type="entry name" value="Cyt_P450"/>
</dbReference>
<dbReference type="AlphaFoldDB" id="A0A7N0REX0"/>
<dbReference type="SUPFAM" id="SSF48264">
    <property type="entry name" value="Cytochrome P450"/>
    <property type="match status" value="1"/>
</dbReference>
<comment type="cofactor">
    <cofactor evidence="1 6">
        <name>heme</name>
        <dbReference type="ChEBI" id="CHEBI:30413"/>
    </cofactor>
</comment>
<evidence type="ECO:0000256" key="6">
    <source>
        <dbReference type="PIRSR" id="PIRSR602401-1"/>
    </source>
</evidence>
<evidence type="ECO:0000313" key="8">
    <source>
        <dbReference type="EnsemblPlants" id="Kaladp0010s0214.1.v1.1.CDS.1"/>
    </source>
</evidence>
<keyword evidence="9" id="KW-1185">Reference proteome</keyword>
<dbReference type="EnsemblPlants" id="Kaladp0010s0214.1.v1.1">
    <property type="protein sequence ID" value="Kaladp0010s0214.1.v1.1.CDS.1"/>
    <property type="gene ID" value="Kaladp0010s0214.v1.1"/>
</dbReference>
<evidence type="ECO:0000313" key="9">
    <source>
        <dbReference type="Proteomes" id="UP000594263"/>
    </source>
</evidence>
<dbReference type="GO" id="GO:0020037">
    <property type="term" value="F:heme binding"/>
    <property type="evidence" value="ECO:0007669"/>
    <property type="project" value="InterPro"/>
</dbReference>
<dbReference type="InterPro" id="IPR036396">
    <property type="entry name" value="Cyt_P450_sf"/>
</dbReference>
<keyword evidence="5 6" id="KW-0408">Iron</keyword>
<keyword evidence="3 6" id="KW-0479">Metal-binding</keyword>
<evidence type="ECO:0008006" key="10">
    <source>
        <dbReference type="Google" id="ProtNLM"/>
    </source>
</evidence>
<dbReference type="Gene3D" id="1.10.630.10">
    <property type="entry name" value="Cytochrome P450"/>
    <property type="match status" value="1"/>
</dbReference>
<dbReference type="OMA" id="SWLIVMM"/>
<dbReference type="Pfam" id="PF00067">
    <property type="entry name" value="p450"/>
    <property type="match status" value="1"/>
</dbReference>
<dbReference type="GO" id="GO:0005506">
    <property type="term" value="F:iron ion binding"/>
    <property type="evidence" value="ECO:0007669"/>
    <property type="project" value="InterPro"/>
</dbReference>
<keyword evidence="7" id="KW-0503">Monooxygenase</keyword>
<dbReference type="InterPro" id="IPR002401">
    <property type="entry name" value="Cyt_P450_E_grp-I"/>
</dbReference>
<evidence type="ECO:0000256" key="4">
    <source>
        <dbReference type="ARBA" id="ARBA00023002"/>
    </source>
</evidence>
<dbReference type="PROSITE" id="PS00086">
    <property type="entry name" value="CYTOCHROME_P450"/>
    <property type="match status" value="1"/>
</dbReference>
<evidence type="ECO:0000256" key="7">
    <source>
        <dbReference type="RuleBase" id="RU000461"/>
    </source>
</evidence>
<evidence type="ECO:0000256" key="1">
    <source>
        <dbReference type="ARBA" id="ARBA00001971"/>
    </source>
</evidence>
<proteinExistence type="inferred from homology"/>
<sequence length="503" mass="57602">MAIVEAIGAFAFLSLIWFLSKIRSPIIDWPILGMIPGCLINVHRVHSYFRYLLEETNHTIKIKGLWFTKMSFILTSDPENIHHIYSTNFTNYNKGTHFKEIFQILGDGILAAESDSWRMQRKLNHSLFRQNNFLNLVETTSQQKVEMGLFKILDLASENGLQVDMQDLFQRFTVDVTCKFLLGSDLNSLSVNLPEVPFAVAIDDIEEVLLHRHLKPRSLWKLENWLQVGLEKKATKAITTIDSFINQQISLKQKQHRKRTAQRGAKEEGFDLVSNFMTDEVAAKCTSSEKSLETFLRDSVLSILIAGRDTSSTALTWFLWIVSTNPLVKSKIREELQVTFQMKEGDQWRFPIGQELNELIYLHASLCETLRLYPPVPFNHKASVKSDILPSGHRVNKETAILISMYAMGTMKEIWRADCCEFKPERWISEKGSILNIPSYKYNVFGAGPRTCLGKDLALREMKVAAAAIIWNYDLEIVKDHPVIAANSVILHMQHGLKVRVTK</sequence>
<dbReference type="InterPro" id="IPR017972">
    <property type="entry name" value="Cyt_P450_CS"/>
</dbReference>
<dbReference type="PRINTS" id="PR00385">
    <property type="entry name" value="P450"/>
</dbReference>
<dbReference type="GO" id="GO:0006629">
    <property type="term" value="P:lipid metabolic process"/>
    <property type="evidence" value="ECO:0007669"/>
    <property type="project" value="UniProtKB-ARBA"/>
</dbReference>
<accession>A0A7N0REX0</accession>
<dbReference type="GO" id="GO:0016705">
    <property type="term" value="F:oxidoreductase activity, acting on paired donors, with incorporation or reduction of molecular oxygen"/>
    <property type="evidence" value="ECO:0007669"/>
    <property type="project" value="InterPro"/>
</dbReference>
<evidence type="ECO:0000256" key="5">
    <source>
        <dbReference type="ARBA" id="ARBA00023004"/>
    </source>
</evidence>
<organism evidence="8 9">
    <name type="scientific">Kalanchoe fedtschenkoi</name>
    <name type="common">Lavender scallops</name>
    <name type="synonym">South American air plant</name>
    <dbReference type="NCBI Taxonomy" id="63787"/>
    <lineage>
        <taxon>Eukaryota</taxon>
        <taxon>Viridiplantae</taxon>
        <taxon>Streptophyta</taxon>
        <taxon>Embryophyta</taxon>
        <taxon>Tracheophyta</taxon>
        <taxon>Spermatophyta</taxon>
        <taxon>Magnoliopsida</taxon>
        <taxon>eudicotyledons</taxon>
        <taxon>Gunneridae</taxon>
        <taxon>Pentapetalae</taxon>
        <taxon>Saxifragales</taxon>
        <taxon>Crassulaceae</taxon>
        <taxon>Kalanchoe</taxon>
    </lineage>
</organism>
<reference evidence="8" key="1">
    <citation type="submission" date="2021-01" db="UniProtKB">
        <authorList>
            <consortium name="EnsemblPlants"/>
        </authorList>
    </citation>
    <scope>IDENTIFICATION</scope>
</reference>
<feature type="binding site" description="axial binding residue" evidence="6">
    <location>
        <position position="452"/>
    </location>
    <ligand>
        <name>heme</name>
        <dbReference type="ChEBI" id="CHEBI:30413"/>
    </ligand>
    <ligandPart>
        <name>Fe</name>
        <dbReference type="ChEBI" id="CHEBI:18248"/>
    </ligandPart>
</feature>
<keyword evidence="4 7" id="KW-0560">Oxidoreductase</keyword>
<name>A0A7N0REX0_KALFE</name>
<evidence type="ECO:0000256" key="2">
    <source>
        <dbReference type="ARBA" id="ARBA00010617"/>
    </source>
</evidence>
<evidence type="ECO:0000256" key="3">
    <source>
        <dbReference type="ARBA" id="ARBA00022723"/>
    </source>
</evidence>
<dbReference type="GO" id="GO:0004497">
    <property type="term" value="F:monooxygenase activity"/>
    <property type="evidence" value="ECO:0007669"/>
    <property type="project" value="UniProtKB-KW"/>
</dbReference>
<dbReference type="Proteomes" id="UP000594263">
    <property type="component" value="Unplaced"/>
</dbReference>